<dbReference type="GO" id="GO:0003700">
    <property type="term" value="F:DNA-binding transcription factor activity"/>
    <property type="evidence" value="ECO:0007669"/>
    <property type="project" value="TreeGrafter"/>
</dbReference>
<proteinExistence type="predicted"/>
<evidence type="ECO:0008006" key="6">
    <source>
        <dbReference type="Google" id="ProtNLM"/>
    </source>
</evidence>
<keyword evidence="2" id="KW-0539">Nucleus</keyword>
<reference evidence="4 5" key="1">
    <citation type="submission" date="2016-03" db="EMBL/GenBank/DDBJ databases">
        <title>Comparative genomics of Pseudogymnoascus destructans, the fungus causing white-nose syndrome of bats.</title>
        <authorList>
            <person name="Palmer J.M."/>
            <person name="Drees K.P."/>
            <person name="Foster J.T."/>
            <person name="Lindner D.L."/>
        </authorList>
    </citation>
    <scope>NUCLEOTIDE SEQUENCE [LARGE SCALE GENOMIC DNA]</scope>
    <source>
        <strain evidence="4 5">UAMH 10579</strain>
    </source>
</reference>
<reference evidence="5" key="2">
    <citation type="journal article" date="2018" name="Nat. Commun.">
        <title>Extreme sensitivity to ultraviolet light in the fungal pathogen causing white-nose syndrome of bats.</title>
        <authorList>
            <person name="Palmer J.M."/>
            <person name="Drees K.P."/>
            <person name="Foster J.T."/>
            <person name="Lindner D.L."/>
        </authorList>
    </citation>
    <scope>NUCLEOTIDE SEQUENCE [LARGE SCALE GENOMIC DNA]</scope>
    <source>
        <strain evidence="5">UAMH 10579</strain>
    </source>
</reference>
<dbReference type="GeneID" id="28835214"/>
<dbReference type="GO" id="GO:0000976">
    <property type="term" value="F:transcription cis-regulatory region binding"/>
    <property type="evidence" value="ECO:0007669"/>
    <property type="project" value="TreeGrafter"/>
</dbReference>
<dbReference type="GO" id="GO:0005634">
    <property type="term" value="C:nucleus"/>
    <property type="evidence" value="ECO:0007669"/>
    <property type="project" value="UniProtKB-SubCell"/>
</dbReference>
<evidence type="ECO:0000256" key="2">
    <source>
        <dbReference type="ARBA" id="ARBA00023242"/>
    </source>
</evidence>
<dbReference type="GO" id="GO:0045944">
    <property type="term" value="P:positive regulation of transcription by RNA polymerase II"/>
    <property type="evidence" value="ECO:0007669"/>
    <property type="project" value="TreeGrafter"/>
</dbReference>
<dbReference type="PANTHER" id="PTHR37534:SF24">
    <property type="entry name" value="MISCELLANEOUS ZN(II)2CYS6 TRANSCRIPTION FACTOR (EUROFUNG)-RELATED"/>
    <property type="match status" value="1"/>
</dbReference>
<dbReference type="OrthoDB" id="415590at2759"/>
<evidence type="ECO:0000313" key="5">
    <source>
        <dbReference type="Proteomes" id="UP000091956"/>
    </source>
</evidence>
<dbReference type="EMBL" id="KV460210">
    <property type="protein sequence ID" value="OBT99945.1"/>
    <property type="molecule type" value="Genomic_DNA"/>
</dbReference>
<dbReference type="AlphaFoldDB" id="A0A1B8GVT1"/>
<organism evidence="4 5">
    <name type="scientific">Pseudogymnoascus verrucosus</name>
    <dbReference type="NCBI Taxonomy" id="342668"/>
    <lineage>
        <taxon>Eukaryota</taxon>
        <taxon>Fungi</taxon>
        <taxon>Dikarya</taxon>
        <taxon>Ascomycota</taxon>
        <taxon>Pezizomycotina</taxon>
        <taxon>Leotiomycetes</taxon>
        <taxon>Thelebolales</taxon>
        <taxon>Thelebolaceae</taxon>
        <taxon>Pseudogymnoascus</taxon>
    </lineage>
</organism>
<dbReference type="InterPro" id="IPR021858">
    <property type="entry name" value="Fun_TF"/>
</dbReference>
<dbReference type="RefSeq" id="XP_018133678.1">
    <property type="nucleotide sequence ID" value="XM_018271343.2"/>
</dbReference>
<protein>
    <recommendedName>
        <fullName evidence="6">Transcription factor domain-containing protein</fullName>
    </recommendedName>
</protein>
<gene>
    <name evidence="4" type="ORF">VE01_01828</name>
</gene>
<keyword evidence="5" id="KW-1185">Reference proteome</keyword>
<dbReference type="Pfam" id="PF11951">
    <property type="entry name" value="Fungal_trans_2"/>
    <property type="match status" value="1"/>
</dbReference>
<dbReference type="STRING" id="342668.A0A1B8GVT1"/>
<evidence type="ECO:0000256" key="3">
    <source>
        <dbReference type="SAM" id="MobiDB-lite"/>
    </source>
</evidence>
<feature type="region of interest" description="Disordered" evidence="3">
    <location>
        <begin position="52"/>
        <end position="80"/>
    </location>
</feature>
<evidence type="ECO:0000256" key="1">
    <source>
        <dbReference type="ARBA" id="ARBA00004123"/>
    </source>
</evidence>
<name>A0A1B8GVT1_9PEZI</name>
<dbReference type="Proteomes" id="UP000091956">
    <property type="component" value="Unassembled WGS sequence"/>
</dbReference>
<dbReference type="PANTHER" id="PTHR37534">
    <property type="entry name" value="TRANSCRIPTIONAL ACTIVATOR PROTEIN UGA3"/>
    <property type="match status" value="1"/>
</dbReference>
<comment type="subcellular location">
    <subcellularLocation>
        <location evidence="1">Nucleus</location>
    </subcellularLocation>
</comment>
<evidence type="ECO:0000313" key="4">
    <source>
        <dbReference type="EMBL" id="OBT99945.1"/>
    </source>
</evidence>
<accession>A0A1B8GVT1</accession>
<sequence length="472" mass="52669">MAGLEDYAFAYNATLNTSPMNLSTYDEYSNDPRFIESQRQFRALLFDTAHSTGPTRVGSPVPGDGKDSDYLHPSDSNASTTECGSYIGTVVSTVERVMWLKNYINEVAPWLDMFDAQQAFGRKVPMLAKTSAPLTYAILAISARQMERQKKLRGDHNSLQLYQEAIRSLTPQLQARDPNILAACVILCCLEMMSAAPKNWRRHLDGCAALFKSYGIHGFSTGIPQAVFWCYARMDLCAAIISEGDQGSVLDLQNWLPENVTASQAGALFRSSGIPDMYANYAVWLCARACHLSWTRTRAHEPKNSGVNTEPFIHSWHNLWVEVQGWAQKRPAEMRELDFAGGGSQSQSGPFPFILFAAPCAISSNQLYHTSCLLLLGMKPLSVNTREMGHVGSALWHAYRICGISITNSHHGCLNNAIQPLWLASKLLSHPAEHRLIVDLIKKIETVTGWSGTWRIRDLRELWGYDKDDPSF</sequence>